<dbReference type="InterPro" id="IPR027417">
    <property type="entry name" value="P-loop_NTPase"/>
</dbReference>
<dbReference type="Pfam" id="PF00488">
    <property type="entry name" value="MutS_V"/>
    <property type="match status" value="1"/>
</dbReference>
<dbReference type="InterPro" id="IPR045076">
    <property type="entry name" value="MutS"/>
</dbReference>
<dbReference type="Proteomes" id="UP001174210">
    <property type="component" value="Unassembled WGS sequence"/>
</dbReference>
<gene>
    <name evidence="5" type="ORF">P5G59_12865</name>
</gene>
<keyword evidence="1" id="KW-0547">Nucleotide-binding</keyword>
<keyword evidence="3" id="KW-0238">DNA-binding</keyword>
<dbReference type="PANTHER" id="PTHR11361">
    <property type="entry name" value="DNA MISMATCH REPAIR PROTEIN MUTS FAMILY MEMBER"/>
    <property type="match status" value="1"/>
</dbReference>
<dbReference type="SUPFAM" id="SSF52540">
    <property type="entry name" value="P-loop containing nucleoside triphosphate hydrolases"/>
    <property type="match status" value="1"/>
</dbReference>
<dbReference type="RefSeq" id="WP_301219387.1">
    <property type="nucleotide sequence ID" value="NZ_JAROCB010000003.1"/>
</dbReference>
<evidence type="ECO:0000259" key="4">
    <source>
        <dbReference type="SMART" id="SM00534"/>
    </source>
</evidence>
<dbReference type="Gene3D" id="3.40.50.300">
    <property type="entry name" value="P-loop containing nucleotide triphosphate hydrolases"/>
    <property type="match status" value="1"/>
</dbReference>
<accession>A0ABT8J0B4</accession>
<reference evidence="5" key="1">
    <citation type="submission" date="2023-03" db="EMBL/GenBank/DDBJ databases">
        <title>MT1 and MT2 Draft Genomes of Novel Species.</title>
        <authorList>
            <person name="Venkateswaran K."/>
        </authorList>
    </citation>
    <scope>NUCLEOTIDE SEQUENCE</scope>
    <source>
        <strain evidence="5">F6_8S_P_1A</strain>
    </source>
</reference>
<organism evidence="5 6">
    <name type="scientific">Leifsonia virtsii</name>
    <dbReference type="NCBI Taxonomy" id="3035915"/>
    <lineage>
        <taxon>Bacteria</taxon>
        <taxon>Bacillati</taxon>
        <taxon>Actinomycetota</taxon>
        <taxon>Actinomycetes</taxon>
        <taxon>Micrococcales</taxon>
        <taxon>Microbacteriaceae</taxon>
        <taxon>Leifsonia</taxon>
    </lineage>
</organism>
<evidence type="ECO:0000256" key="2">
    <source>
        <dbReference type="ARBA" id="ARBA00022840"/>
    </source>
</evidence>
<comment type="caution">
    <text evidence="5">The sequence shown here is derived from an EMBL/GenBank/DDBJ whole genome shotgun (WGS) entry which is preliminary data.</text>
</comment>
<dbReference type="EMBL" id="JAROCB010000003">
    <property type="protein sequence ID" value="MDN4598037.1"/>
    <property type="molecule type" value="Genomic_DNA"/>
</dbReference>
<dbReference type="PANTHER" id="PTHR11361:SF34">
    <property type="entry name" value="DNA MISMATCH REPAIR PROTEIN MSH1, MITOCHONDRIAL"/>
    <property type="match status" value="1"/>
</dbReference>
<protein>
    <recommendedName>
        <fullName evidence="4">DNA mismatch repair proteins mutS family domain-containing protein</fullName>
    </recommendedName>
</protein>
<evidence type="ECO:0000256" key="1">
    <source>
        <dbReference type="ARBA" id="ARBA00022741"/>
    </source>
</evidence>
<keyword evidence="2" id="KW-0067">ATP-binding</keyword>
<keyword evidence="6" id="KW-1185">Reference proteome</keyword>
<evidence type="ECO:0000313" key="6">
    <source>
        <dbReference type="Proteomes" id="UP001174210"/>
    </source>
</evidence>
<dbReference type="InterPro" id="IPR000432">
    <property type="entry name" value="DNA_mismatch_repair_MutS_C"/>
</dbReference>
<sequence>MNDREVTPTRLLFPPGQSRQLAEKQPGCFPDLGLDQIVTDVLGDDPLELAPVFWTVADAATVEYRHGVFADLDTPEVIAACRTFVAGMAAVRESLGLARRLRYPRQAQRVLLDAAHQYAGVVGTAADALEKCPLRSAALQAAARALAEYVGSEPFTRLSTDIRSVTAQLDAVRYDFHIQGGSVTVAADASGTDQSAVVTAAFARFKETEVGSHRTRFVDTVEMNRVEAGVLDLVAEVFPSAFQALDRFAREHAAFLDTTVGGLERGLHLYLSVVDYLKAAAGTTLCTCLPELTTDRSVQVGDSYDLQLAAQPDTRMSIVPNDIRLAPGEQFLVVTGANQGGKSTFARVFGQLHWMAALGFPVAARTARLARFDLLLTHFERQEDLAQLRGRLEDDLVRVRAILERVTSESIVIANELFSSTTAQDALALNERVLHALLEARAIGVTVTFLDELAVMAPPLVSVVAEVAADDPTNRAFRIVRRPPDGLAHATAIAEKYGLSPQRIRERVLS</sequence>
<proteinExistence type="predicted"/>
<evidence type="ECO:0000256" key="3">
    <source>
        <dbReference type="ARBA" id="ARBA00023125"/>
    </source>
</evidence>
<evidence type="ECO:0000313" key="5">
    <source>
        <dbReference type="EMBL" id="MDN4598037.1"/>
    </source>
</evidence>
<feature type="domain" description="DNA mismatch repair proteins mutS family" evidence="4">
    <location>
        <begin position="329"/>
        <end position="510"/>
    </location>
</feature>
<name>A0ABT8J0B4_9MICO</name>
<dbReference type="SMART" id="SM00534">
    <property type="entry name" value="MUTSac"/>
    <property type="match status" value="1"/>
</dbReference>